<name>A0A9P1GRQ6_9DINO</name>
<proteinExistence type="predicted"/>
<keyword evidence="4" id="KW-1185">Reference proteome</keyword>
<evidence type="ECO:0000313" key="3">
    <source>
        <dbReference type="EMBL" id="CAL1173389.1"/>
    </source>
</evidence>
<protein>
    <submittedName>
        <fullName evidence="2">Uncharacterized protein</fullName>
    </submittedName>
</protein>
<dbReference type="EMBL" id="CAMXCT010006785">
    <property type="protein sequence ID" value="CAI4020014.1"/>
    <property type="molecule type" value="Genomic_DNA"/>
</dbReference>
<reference evidence="3" key="2">
    <citation type="submission" date="2024-04" db="EMBL/GenBank/DDBJ databases">
        <authorList>
            <person name="Chen Y."/>
            <person name="Shah S."/>
            <person name="Dougan E. K."/>
            <person name="Thang M."/>
            <person name="Chan C."/>
        </authorList>
    </citation>
    <scope>NUCLEOTIDE SEQUENCE [LARGE SCALE GENOMIC DNA]</scope>
</reference>
<dbReference type="EMBL" id="CAMXCT030006785">
    <property type="protein sequence ID" value="CAL4807326.1"/>
    <property type="molecule type" value="Genomic_DNA"/>
</dbReference>
<feature type="compositionally biased region" description="Acidic residues" evidence="1">
    <location>
        <begin position="190"/>
        <end position="200"/>
    </location>
</feature>
<reference evidence="2" key="1">
    <citation type="submission" date="2022-10" db="EMBL/GenBank/DDBJ databases">
        <authorList>
            <person name="Chen Y."/>
            <person name="Dougan E. K."/>
            <person name="Chan C."/>
            <person name="Rhodes N."/>
            <person name="Thang M."/>
        </authorList>
    </citation>
    <scope>NUCLEOTIDE SEQUENCE</scope>
</reference>
<dbReference type="Proteomes" id="UP001152797">
    <property type="component" value="Unassembled WGS sequence"/>
</dbReference>
<dbReference type="EMBL" id="CAMXCT020006785">
    <property type="protein sequence ID" value="CAL1173389.1"/>
    <property type="molecule type" value="Genomic_DNA"/>
</dbReference>
<comment type="caution">
    <text evidence="2">The sequence shown here is derived from an EMBL/GenBank/DDBJ whole genome shotgun (WGS) entry which is preliminary data.</text>
</comment>
<evidence type="ECO:0000313" key="4">
    <source>
        <dbReference type="Proteomes" id="UP001152797"/>
    </source>
</evidence>
<sequence length="200" mass="21372">MPMDALLAAFSPDISGHDGLQTSFADTGVPTFAEHPHDAASEFLMLPGQKIHHTALATSLLGSPHGFARRLATKAVNKAAWFHDAVVDFQETEFFWQAQKFARRHVVAEAFGLGVVTGGVLLLTAPPSAAPKTMRSVAPAPLSQATLTAGRHKAQLRSCRTGVLPTLPVVREEVEETTEAEQSLGHSSGEELDEAVDDEL</sequence>
<dbReference type="AlphaFoldDB" id="A0A9P1GRQ6"/>
<organism evidence="2">
    <name type="scientific">Cladocopium goreaui</name>
    <dbReference type="NCBI Taxonomy" id="2562237"/>
    <lineage>
        <taxon>Eukaryota</taxon>
        <taxon>Sar</taxon>
        <taxon>Alveolata</taxon>
        <taxon>Dinophyceae</taxon>
        <taxon>Suessiales</taxon>
        <taxon>Symbiodiniaceae</taxon>
        <taxon>Cladocopium</taxon>
    </lineage>
</organism>
<gene>
    <name evidence="2" type="ORF">C1SCF055_LOCUS44467</name>
</gene>
<feature type="region of interest" description="Disordered" evidence="1">
    <location>
        <begin position="173"/>
        <end position="200"/>
    </location>
</feature>
<evidence type="ECO:0000313" key="2">
    <source>
        <dbReference type="EMBL" id="CAI4020014.1"/>
    </source>
</evidence>
<accession>A0A9P1GRQ6</accession>
<evidence type="ECO:0000256" key="1">
    <source>
        <dbReference type="SAM" id="MobiDB-lite"/>
    </source>
</evidence>